<dbReference type="InterPro" id="IPR051396">
    <property type="entry name" value="Bact_Antivir_Def_Nuclease"/>
</dbReference>
<sequence length="605" mass="68157">MKINRVQIKNFRNFKNLDVTLGEHAVIVGENTIGKSNFLYALRLVLDPSLPDTARHLQESDFWDGLPRPLKKTAMISISIDLVDFEDNEDLMAILAEHLVDPEPMTARFTYVFQPLATLSGSPSSDADYEFIIYGGDRAENRVGYDVRRRIPVNVLSALRDAEGDLSSWRRSPLRPLLDEAAREIDREELNNIASEVADASAELLKNNEISELAEQINNRLSDMVGKFNSLNTILGFTATDPYRLIREIRLFIDGGKRGVGEASLGSSNLLYLALKSLELEQLVEQGSRDHTFLGIEEPEAHLHPHLQRLVYRDFLRPRSHREGEDGRSEIKHKHQTILLTTHSPHIVSVSPLHSIILLRRSSSENTTEAVSTTQVILDEKEIADLERYIDVTRGEMLFAKGVILVEGDAEEYLVPVLGKRLGYNFDELGITVCSVSGTNFAPYVKLLGESGLRIPFAVLTDLDPQSDGRYLGHSRVTSLLKEIMDEGEYQKAEDEGKLLDLAPNYGIFLNNYTLEIDLFKYKRHKSMCSTLIELTENNAAKERARVWREAPEKLDETKFLKDIGAIGKGRFAQRLATKIANYKATICPPYIKEAIKYVAGKCSK</sequence>
<dbReference type="STRING" id="767817.Desgi_1485"/>
<dbReference type="InterPro" id="IPR041685">
    <property type="entry name" value="AAA_GajA/Old/RecF-like"/>
</dbReference>
<evidence type="ECO:0000259" key="2">
    <source>
        <dbReference type="Pfam" id="PF20469"/>
    </source>
</evidence>
<proteinExistence type="predicted"/>
<keyword evidence="3" id="KW-0378">Hydrolase</keyword>
<dbReference type="SUPFAM" id="SSF52540">
    <property type="entry name" value="P-loop containing nucleoside triphosphate hydrolases"/>
    <property type="match status" value="1"/>
</dbReference>
<protein>
    <submittedName>
        <fullName evidence="3">Putative ATP-dependent endonuclease of the OLD family</fullName>
    </submittedName>
</protein>
<keyword evidence="3" id="KW-0255">Endonuclease</keyword>
<evidence type="ECO:0000313" key="3">
    <source>
        <dbReference type="EMBL" id="AGL00973.1"/>
    </source>
</evidence>
<dbReference type="EMBL" id="CP003273">
    <property type="protein sequence ID" value="AGL00973.1"/>
    <property type="molecule type" value="Genomic_DNA"/>
</dbReference>
<evidence type="ECO:0000259" key="1">
    <source>
        <dbReference type="Pfam" id="PF13175"/>
    </source>
</evidence>
<dbReference type="eggNOG" id="COG3593">
    <property type="taxonomic scope" value="Bacteria"/>
</dbReference>
<dbReference type="KEGG" id="dgi:Desgi_1485"/>
<dbReference type="Gene3D" id="3.40.50.300">
    <property type="entry name" value="P-loop containing nucleotide triphosphate hydrolases"/>
    <property type="match status" value="2"/>
</dbReference>
<feature type="domain" description="Endonuclease GajA/Old nuclease/RecF-like AAA" evidence="1">
    <location>
        <begin position="1"/>
        <end position="75"/>
    </location>
</feature>
<dbReference type="Pfam" id="PF20469">
    <property type="entry name" value="OLD-like_TOPRIM"/>
    <property type="match status" value="1"/>
</dbReference>
<reference evidence="3 4" key="1">
    <citation type="submission" date="2012-01" db="EMBL/GenBank/DDBJ databases">
        <title>Complete sequence of Desulfotomaculum gibsoniae DSM 7213.</title>
        <authorList>
            <consortium name="US DOE Joint Genome Institute"/>
            <person name="Lucas S."/>
            <person name="Han J."/>
            <person name="Lapidus A."/>
            <person name="Cheng J.-F."/>
            <person name="Goodwin L."/>
            <person name="Pitluck S."/>
            <person name="Peters L."/>
            <person name="Ovchinnikova G."/>
            <person name="Teshima H."/>
            <person name="Detter J.C."/>
            <person name="Han C."/>
            <person name="Tapia R."/>
            <person name="Land M."/>
            <person name="Hauser L."/>
            <person name="Kyrpides N."/>
            <person name="Ivanova N."/>
            <person name="Pagani I."/>
            <person name="Parshina S."/>
            <person name="Plugge C."/>
            <person name="Muyzer G."/>
            <person name="Kuever J."/>
            <person name="Ivanova A."/>
            <person name="Nazina T."/>
            <person name="Klenk H.-P."/>
            <person name="Brambilla E."/>
            <person name="Spring S."/>
            <person name="Stams A.F."/>
            <person name="Woyke T."/>
        </authorList>
    </citation>
    <scope>NUCLEOTIDE SEQUENCE [LARGE SCALE GENOMIC DNA]</scope>
    <source>
        <strain evidence="3 4">DSM 7213</strain>
    </source>
</reference>
<dbReference type="Pfam" id="PF13175">
    <property type="entry name" value="AAA_15"/>
    <property type="match status" value="2"/>
</dbReference>
<dbReference type="eggNOG" id="COG1195">
    <property type="taxonomic scope" value="Bacteria"/>
</dbReference>
<dbReference type="OrthoDB" id="9810873at2"/>
<feature type="domain" description="OLD protein-like TOPRIM" evidence="2">
    <location>
        <begin position="398"/>
        <end position="464"/>
    </location>
</feature>
<dbReference type="GO" id="GO:0004519">
    <property type="term" value="F:endonuclease activity"/>
    <property type="evidence" value="ECO:0007669"/>
    <property type="project" value="UniProtKB-KW"/>
</dbReference>
<dbReference type="HOGENOM" id="CLU_021240_2_0_9"/>
<keyword evidence="4" id="KW-1185">Reference proteome</keyword>
<dbReference type="InterPro" id="IPR027417">
    <property type="entry name" value="P-loop_NTPase"/>
</dbReference>
<keyword evidence="3" id="KW-0540">Nuclease</keyword>
<accession>R4KCS3</accession>
<name>R4KCS3_9FIRM</name>
<gene>
    <name evidence="3" type="ORF">Desgi_1485</name>
</gene>
<organism evidence="3 4">
    <name type="scientific">Desulfoscipio gibsoniae DSM 7213</name>
    <dbReference type="NCBI Taxonomy" id="767817"/>
    <lineage>
        <taxon>Bacteria</taxon>
        <taxon>Bacillati</taxon>
        <taxon>Bacillota</taxon>
        <taxon>Clostridia</taxon>
        <taxon>Eubacteriales</taxon>
        <taxon>Desulfallaceae</taxon>
        <taxon>Desulfoscipio</taxon>
    </lineage>
</organism>
<dbReference type="Proteomes" id="UP000013520">
    <property type="component" value="Chromosome"/>
</dbReference>
<dbReference type="InterPro" id="IPR034139">
    <property type="entry name" value="TOPRIM_OLD"/>
</dbReference>
<dbReference type="AlphaFoldDB" id="R4KCS3"/>
<dbReference type="PANTHER" id="PTHR43581:SF4">
    <property type="entry name" value="ATP_GTP PHOSPHATASE"/>
    <property type="match status" value="1"/>
</dbReference>
<dbReference type="PANTHER" id="PTHR43581">
    <property type="entry name" value="ATP/GTP PHOSPHATASE"/>
    <property type="match status" value="1"/>
</dbReference>
<dbReference type="CDD" id="cd01026">
    <property type="entry name" value="TOPRIM_OLD"/>
    <property type="match status" value="1"/>
</dbReference>
<evidence type="ECO:0000313" key="4">
    <source>
        <dbReference type="Proteomes" id="UP000013520"/>
    </source>
</evidence>
<feature type="domain" description="Endonuclease GajA/Old nuclease/RecF-like AAA" evidence="1">
    <location>
        <begin position="191"/>
        <end position="348"/>
    </location>
</feature>